<reference evidence="1 2" key="1">
    <citation type="journal article" date="2012" name="PLoS Pathog.">
        <title>Diverse lifestyles and strategies of plant pathogenesis encoded in the genomes of eighteen Dothideomycetes fungi.</title>
        <authorList>
            <person name="Ohm R.A."/>
            <person name="Feau N."/>
            <person name="Henrissat B."/>
            <person name="Schoch C.L."/>
            <person name="Horwitz B.A."/>
            <person name="Barry K.W."/>
            <person name="Condon B.J."/>
            <person name="Copeland A.C."/>
            <person name="Dhillon B."/>
            <person name="Glaser F."/>
            <person name="Hesse C.N."/>
            <person name="Kosti I."/>
            <person name="LaButti K."/>
            <person name="Lindquist E.A."/>
            <person name="Lucas S."/>
            <person name="Salamov A.A."/>
            <person name="Bradshaw R.E."/>
            <person name="Ciuffetti L."/>
            <person name="Hamelin R.C."/>
            <person name="Kema G.H.J."/>
            <person name="Lawrence C."/>
            <person name="Scott J.A."/>
            <person name="Spatafora J.W."/>
            <person name="Turgeon B.G."/>
            <person name="de Wit P.J.G.M."/>
            <person name="Zhong S."/>
            <person name="Goodwin S.B."/>
            <person name="Grigoriev I.V."/>
        </authorList>
    </citation>
    <scope>NUCLEOTIDE SEQUENCE [LARGE SCALE GENOMIC DNA]</scope>
    <source>
        <strain evidence="1 2">UAMH 10762</strain>
    </source>
</reference>
<protein>
    <submittedName>
        <fullName evidence="1">Uncharacterized protein</fullName>
    </submittedName>
</protein>
<dbReference type="OrthoDB" id="5227693at2759"/>
<evidence type="ECO:0000313" key="2">
    <source>
        <dbReference type="Proteomes" id="UP000011761"/>
    </source>
</evidence>
<dbReference type="AlphaFoldDB" id="M2NE42"/>
<dbReference type="KEGG" id="bcom:BAUCODRAFT_147358"/>
<accession>M2NE42</accession>
<evidence type="ECO:0000313" key="1">
    <source>
        <dbReference type="EMBL" id="EMC97210.1"/>
    </source>
</evidence>
<dbReference type="eggNOG" id="ENOG502RFQW">
    <property type="taxonomic scope" value="Eukaryota"/>
</dbReference>
<dbReference type="EMBL" id="KB445554">
    <property type="protein sequence ID" value="EMC97210.1"/>
    <property type="molecule type" value="Genomic_DNA"/>
</dbReference>
<dbReference type="Proteomes" id="UP000011761">
    <property type="component" value="Unassembled WGS sequence"/>
</dbReference>
<dbReference type="HOGENOM" id="CLU_391792_0_0_1"/>
<gene>
    <name evidence="1" type="ORF">BAUCODRAFT_147358</name>
</gene>
<name>M2NE42_BAUPA</name>
<keyword evidence="2" id="KW-1185">Reference proteome</keyword>
<proteinExistence type="predicted"/>
<organism evidence="1 2">
    <name type="scientific">Baudoinia panamericana (strain UAMH 10762)</name>
    <name type="common">Angels' share fungus</name>
    <name type="synonym">Baudoinia compniacensis (strain UAMH 10762)</name>
    <dbReference type="NCBI Taxonomy" id="717646"/>
    <lineage>
        <taxon>Eukaryota</taxon>
        <taxon>Fungi</taxon>
        <taxon>Dikarya</taxon>
        <taxon>Ascomycota</taxon>
        <taxon>Pezizomycotina</taxon>
        <taxon>Dothideomycetes</taxon>
        <taxon>Dothideomycetidae</taxon>
        <taxon>Mycosphaerellales</taxon>
        <taxon>Teratosphaeriaceae</taxon>
        <taxon>Baudoinia</taxon>
    </lineage>
</organism>
<dbReference type="GeneID" id="19108756"/>
<sequence length="627" mass="70158">MTLSDTVAITALVVSLVALVIALLQLSQSIFLTADGYRNCSSEVIGVWAKRRRRVFVPSEFRLATKFTTPDIRVVATDEVERIRLRGHFVCSITAPNMESHYVEVAQTIQPSGYVPWPRSGVKSGESSSPSPRDVEQRAIRVQTLPPLTISSRTHAEPLVTWASLLREVHKVYVYNGSQAPRPGVAILVQEGETCAVLYIERSWDFLPPDLVRPPASTNLGSIVNLALRLGMQWRLLDPGNGKLLANGNGYSLSTTDIKGLGIVLTFSSIGDPKPVPFIPTRAVSQMMCGILPACPRLVRRTQGFEVIEDILEKGDRVSLKTTLVLLGVAPEVIHKIEAQNLSEAHNEAIILLCPYLPVSGQAMWKTCTALFRSDTRSVFSYWEGRLALVRRLQDRIKNTERFGQPSEMIVAVYTRLTSLQDRYNADFFCRLFESQLRGRRGSGEVEQEAERLTMLHDLREVHDWTSDYFCDRGWSDDYGTGITRYARLVGAHIALSVKAVEMAAKTQEERKNWNYDFSAFRYYGFVQGVYELGRAYGNLVLGKESSLLETLHAAGALGNGAKFSRDAEKNAHSKTEDEASDARNVEEAWWVMVLRGIVWTMSVEVDTPGQPIPSWIFENKTPVWIT</sequence>
<dbReference type="RefSeq" id="XP_007675702.1">
    <property type="nucleotide sequence ID" value="XM_007677512.1"/>
</dbReference>